<organism evidence="2 3">
    <name type="scientific">Bifidobacterium pullorum</name>
    <dbReference type="NCBI Taxonomy" id="78448"/>
    <lineage>
        <taxon>Bacteria</taxon>
        <taxon>Bacillati</taxon>
        <taxon>Actinomycetota</taxon>
        <taxon>Actinomycetes</taxon>
        <taxon>Bifidobacteriales</taxon>
        <taxon>Bifidobacteriaceae</taxon>
        <taxon>Bifidobacterium</taxon>
    </lineage>
</organism>
<feature type="transmembrane region" description="Helical" evidence="1">
    <location>
        <begin position="116"/>
        <end position="142"/>
    </location>
</feature>
<dbReference type="InterPro" id="IPR038750">
    <property type="entry name" value="YczE/YyaS-like"/>
</dbReference>
<keyword evidence="1" id="KW-0812">Transmembrane</keyword>
<accession>A0A7V8HQN5</accession>
<feature type="transmembrane region" description="Helical" evidence="1">
    <location>
        <begin position="14"/>
        <end position="34"/>
    </location>
</feature>
<dbReference type="PANTHER" id="PTHR40078:SF1">
    <property type="entry name" value="INTEGRAL MEMBRANE PROTEIN"/>
    <property type="match status" value="1"/>
</dbReference>
<dbReference type="RefSeq" id="WP_043169631.1">
    <property type="nucleotide sequence ID" value="NZ_CAUWJZ010000019.1"/>
</dbReference>
<dbReference type="EMBL" id="JGZJ01000007">
    <property type="protein sequence ID" value="KFI83181.1"/>
    <property type="molecule type" value="Genomic_DNA"/>
</dbReference>
<keyword evidence="1" id="KW-0472">Membrane</keyword>
<dbReference type="AlphaFoldDB" id="A0A7V8HQN5"/>
<name>A0A7V8HQN5_9BIFI</name>
<sequence>MRAGSFGSHLGQRYAWFALGVCANAFAIALIAHSGLGVGAISSVSYVLAAASGLSFGTLTFVVNALFIVGEIALLRRDFHPIQVLQLPTNMVFSAMIDVSSAALDILPADTWPARIAAFAAGCVLLALGVAIEVAPNVILIPGEGIERAINVVSGKPFGTCKATFETALALSAIALSLLLLGRIEGVGVGTVISAVCVGRIVNVLNLRLPLLRHIALLAQDSVGM</sequence>
<evidence type="ECO:0000256" key="1">
    <source>
        <dbReference type="SAM" id="Phobius"/>
    </source>
</evidence>
<feature type="transmembrane region" description="Helical" evidence="1">
    <location>
        <begin position="46"/>
        <end position="75"/>
    </location>
</feature>
<protein>
    <submittedName>
        <fullName evidence="2">Putative integral membrane protein</fullName>
    </submittedName>
</protein>
<dbReference type="Proteomes" id="UP000029109">
    <property type="component" value="Unassembled WGS sequence"/>
</dbReference>
<dbReference type="PANTHER" id="PTHR40078">
    <property type="entry name" value="INTEGRAL MEMBRANE PROTEIN-RELATED"/>
    <property type="match status" value="1"/>
</dbReference>
<proteinExistence type="predicted"/>
<reference evidence="2 3" key="1">
    <citation type="submission" date="2014-03" db="EMBL/GenBank/DDBJ databases">
        <title>Genomics of Bifidobacteria.</title>
        <authorList>
            <person name="Ventura M."/>
            <person name="Milani C."/>
            <person name="Lugli G.A."/>
        </authorList>
    </citation>
    <scope>NUCLEOTIDE SEQUENCE [LARGE SCALE GENOMIC DNA]</scope>
    <source>
        <strain evidence="2 3">LMG 21816</strain>
    </source>
</reference>
<gene>
    <name evidence="2" type="ORF">BPULL_1319</name>
</gene>
<keyword evidence="1" id="KW-1133">Transmembrane helix</keyword>
<evidence type="ECO:0000313" key="2">
    <source>
        <dbReference type="EMBL" id="KFI83181.1"/>
    </source>
</evidence>
<comment type="caution">
    <text evidence="2">The sequence shown here is derived from an EMBL/GenBank/DDBJ whole genome shotgun (WGS) entry which is preliminary data.</text>
</comment>
<evidence type="ECO:0000313" key="3">
    <source>
        <dbReference type="Proteomes" id="UP000029109"/>
    </source>
</evidence>
<dbReference type="Pfam" id="PF19700">
    <property type="entry name" value="DUF6198"/>
    <property type="match status" value="1"/>
</dbReference>